<accession>A0A6J5V7V3</accession>
<proteinExistence type="predicted"/>
<evidence type="ECO:0000313" key="2">
    <source>
        <dbReference type="Proteomes" id="UP000507222"/>
    </source>
</evidence>
<name>A0A6J5V7V3_PRUAR</name>
<organism evidence="1 2">
    <name type="scientific">Prunus armeniaca</name>
    <name type="common">Apricot</name>
    <name type="synonym">Armeniaca vulgaris</name>
    <dbReference type="NCBI Taxonomy" id="36596"/>
    <lineage>
        <taxon>Eukaryota</taxon>
        <taxon>Viridiplantae</taxon>
        <taxon>Streptophyta</taxon>
        <taxon>Embryophyta</taxon>
        <taxon>Tracheophyta</taxon>
        <taxon>Spermatophyta</taxon>
        <taxon>Magnoliopsida</taxon>
        <taxon>eudicotyledons</taxon>
        <taxon>Gunneridae</taxon>
        <taxon>Pentapetalae</taxon>
        <taxon>rosids</taxon>
        <taxon>fabids</taxon>
        <taxon>Rosales</taxon>
        <taxon>Rosaceae</taxon>
        <taxon>Amygdaloideae</taxon>
        <taxon>Amygdaleae</taxon>
        <taxon>Prunus</taxon>
    </lineage>
</organism>
<dbReference type="AlphaFoldDB" id="A0A6J5V7V3"/>
<protein>
    <submittedName>
        <fullName evidence="1">Uncharacterized protein</fullName>
    </submittedName>
</protein>
<dbReference type="Proteomes" id="UP000507222">
    <property type="component" value="Unassembled WGS sequence"/>
</dbReference>
<dbReference type="EMBL" id="CAEKDK010000006">
    <property type="protein sequence ID" value="CAB4283405.1"/>
    <property type="molecule type" value="Genomic_DNA"/>
</dbReference>
<evidence type="ECO:0000313" key="1">
    <source>
        <dbReference type="EMBL" id="CAB4283405.1"/>
    </source>
</evidence>
<sequence length="235" mass="24334">MGPASLSSCPFPSLTSAPLGFGSCRTPGFRRLWSDTFPPTPGMSGGAKVPSCWPFPAACPACVPPVPLLPSFASLLASLLVAWPLRALVLATCVPPSPGTPSVICFPSSCAPCVPAPPPGSLIPRLSPDVPPLRIPSPAFVPYPLSTLAVVPVFSSFYCCWSQLLSLSLMRRPAAALAMFPPLSPCPVRPPSPGPSRSSAVLAVVHLNPLLGSFVPPPDMPPLLLPPPLRHGCCP</sequence>
<reference evidence="1 2" key="1">
    <citation type="submission" date="2020-05" db="EMBL/GenBank/DDBJ databases">
        <authorList>
            <person name="Campoy J."/>
            <person name="Schneeberger K."/>
            <person name="Spophaly S."/>
        </authorList>
    </citation>
    <scope>NUCLEOTIDE SEQUENCE [LARGE SCALE GENOMIC DNA]</scope>
    <source>
        <strain evidence="1">PruArmRojPasFocal</strain>
    </source>
</reference>
<gene>
    <name evidence="1" type="ORF">CURHAP_LOCUS37908</name>
</gene>